<evidence type="ECO:0000256" key="6">
    <source>
        <dbReference type="SAM" id="SignalP"/>
    </source>
</evidence>
<dbReference type="Pfam" id="PF25944">
    <property type="entry name" value="Beta-barrel_RND"/>
    <property type="match status" value="1"/>
</dbReference>
<name>A0A1G8EBZ5_9PSED</name>
<dbReference type="GO" id="GO:0046677">
    <property type="term" value="P:response to antibiotic"/>
    <property type="evidence" value="ECO:0007669"/>
    <property type="project" value="TreeGrafter"/>
</dbReference>
<gene>
    <name evidence="11" type="ORF">SAMN05216272_102449</name>
</gene>
<evidence type="ECO:0000256" key="4">
    <source>
        <dbReference type="SAM" id="Coils"/>
    </source>
</evidence>
<dbReference type="PANTHER" id="PTHR30158">
    <property type="entry name" value="ACRA/E-RELATED COMPONENT OF DRUG EFFLUX TRANSPORTER"/>
    <property type="match status" value="1"/>
</dbReference>
<keyword evidence="12" id="KW-1185">Reference proteome</keyword>
<feature type="coiled-coil region" evidence="4">
    <location>
        <begin position="102"/>
        <end position="167"/>
    </location>
</feature>
<protein>
    <submittedName>
        <fullName evidence="11">Membrane fusion protein, multidrug efflux system</fullName>
    </submittedName>
</protein>
<evidence type="ECO:0000313" key="11">
    <source>
        <dbReference type="EMBL" id="SDH67219.1"/>
    </source>
</evidence>
<dbReference type="EMBL" id="FNDS01000002">
    <property type="protein sequence ID" value="SDH67219.1"/>
    <property type="molecule type" value="Genomic_DNA"/>
</dbReference>
<dbReference type="InterPro" id="IPR006143">
    <property type="entry name" value="RND_pump_MFP"/>
</dbReference>
<evidence type="ECO:0000313" key="12">
    <source>
        <dbReference type="Proteomes" id="UP000199636"/>
    </source>
</evidence>
<feature type="domain" description="Multidrug resistance protein MdtA-like beta-barrel" evidence="9">
    <location>
        <begin position="210"/>
        <end position="297"/>
    </location>
</feature>
<dbReference type="SUPFAM" id="SSF111369">
    <property type="entry name" value="HlyD-like secretion proteins"/>
    <property type="match status" value="1"/>
</dbReference>
<reference evidence="12" key="1">
    <citation type="submission" date="2016-10" db="EMBL/GenBank/DDBJ databases">
        <authorList>
            <person name="Varghese N."/>
            <person name="Submissions S."/>
        </authorList>
    </citation>
    <scope>NUCLEOTIDE SEQUENCE [LARGE SCALE GENOMIC DNA]</scope>
    <source>
        <strain evidence="12">CCM 7469</strain>
    </source>
</reference>
<dbReference type="Gene3D" id="1.10.287.470">
    <property type="entry name" value="Helix hairpin bin"/>
    <property type="match status" value="1"/>
</dbReference>
<dbReference type="NCBIfam" id="TIGR01730">
    <property type="entry name" value="RND_mfp"/>
    <property type="match status" value="1"/>
</dbReference>
<dbReference type="RefSeq" id="WP_090261706.1">
    <property type="nucleotide sequence ID" value="NZ_FNDS01000002.1"/>
</dbReference>
<dbReference type="OrthoDB" id="9800613at2"/>
<feature type="chain" id="PRO_5011455471" evidence="6">
    <location>
        <begin position="28"/>
        <end position="391"/>
    </location>
</feature>
<dbReference type="Gene3D" id="2.40.30.170">
    <property type="match status" value="1"/>
</dbReference>
<comment type="subcellular location">
    <subcellularLocation>
        <location evidence="1">Cell inner membrane</location>
        <topology evidence="1">Lipid-anchor</topology>
    </subcellularLocation>
</comment>
<proteinExistence type="inferred from homology"/>
<dbReference type="GO" id="GO:0005886">
    <property type="term" value="C:plasma membrane"/>
    <property type="evidence" value="ECO:0007669"/>
    <property type="project" value="UniProtKB-SubCell"/>
</dbReference>
<accession>A0A1G8EBZ5</accession>
<dbReference type="InterPro" id="IPR058626">
    <property type="entry name" value="MdtA-like_b-barrel"/>
</dbReference>
<evidence type="ECO:0000256" key="2">
    <source>
        <dbReference type="ARBA" id="ARBA00009477"/>
    </source>
</evidence>
<dbReference type="Pfam" id="PF25917">
    <property type="entry name" value="BSH_RND"/>
    <property type="match status" value="1"/>
</dbReference>
<dbReference type="InterPro" id="IPR058627">
    <property type="entry name" value="MdtA-like_C"/>
</dbReference>
<dbReference type="InterPro" id="IPR058624">
    <property type="entry name" value="MdtA-like_HH"/>
</dbReference>
<dbReference type="STRING" id="428992.SAMN05216272_102449"/>
<evidence type="ECO:0000256" key="1">
    <source>
        <dbReference type="ARBA" id="ARBA00004519"/>
    </source>
</evidence>
<feature type="domain" description="Multidrug resistance protein MdtA-like alpha-helical hairpin" evidence="7">
    <location>
        <begin position="102"/>
        <end position="171"/>
    </location>
</feature>
<evidence type="ECO:0000259" key="9">
    <source>
        <dbReference type="Pfam" id="PF25944"/>
    </source>
</evidence>
<dbReference type="Gene3D" id="2.40.50.100">
    <property type="match status" value="1"/>
</dbReference>
<evidence type="ECO:0000259" key="8">
    <source>
        <dbReference type="Pfam" id="PF25917"/>
    </source>
</evidence>
<feature type="domain" description="Multidrug resistance protein MdtA-like C-terminal permuted SH3" evidence="10">
    <location>
        <begin position="305"/>
        <end position="364"/>
    </location>
</feature>
<keyword evidence="3 4" id="KW-0175">Coiled coil</keyword>
<dbReference type="Proteomes" id="UP000199636">
    <property type="component" value="Unassembled WGS sequence"/>
</dbReference>
<comment type="similarity">
    <text evidence="2">Belongs to the membrane fusion protein (MFP) (TC 8.A.1) family.</text>
</comment>
<evidence type="ECO:0000259" key="10">
    <source>
        <dbReference type="Pfam" id="PF25967"/>
    </source>
</evidence>
<feature type="region of interest" description="Disordered" evidence="5">
    <location>
        <begin position="370"/>
        <end position="391"/>
    </location>
</feature>
<dbReference type="Pfam" id="PF25876">
    <property type="entry name" value="HH_MFP_RND"/>
    <property type="match status" value="1"/>
</dbReference>
<sequence>MPFALRSPAFLAVCVLLVASAPSWGLAEEKAPPAPEVTVETAKSGPMPMNLEFSGRAAGYREVQVRAQVGGILQKRSYQEGRPVKQGQVLFQIDPRPYQAALSQAKGALAQAQARYRQTSRDLQRIRELQAKGFASAMELDRFISNYEQAKADVEAAKASVQSKQIDLDFTTVTAPISGMASKQAVSEGSLVVANDPNASLLTELTQLDPIYVNFAYADTEAASLRDGVQSGRLILPERGKLKAELYFGDGSRYPVDGVIDFTDSFVNTGTGTINARAVVDNPSNQLIPGQFLRVVVTGIMRKAVVTVPERALAQGPGGTFVYLVDKEGMARVRQVAASQVVKGRWVIESGISDGDRVIVDGLAKVRPDQPVKALEAPSSPPASPPAQAKQ</sequence>
<dbReference type="InterPro" id="IPR058625">
    <property type="entry name" value="MdtA-like_BSH"/>
</dbReference>
<dbReference type="AlphaFoldDB" id="A0A1G8EBZ5"/>
<dbReference type="GO" id="GO:0022857">
    <property type="term" value="F:transmembrane transporter activity"/>
    <property type="evidence" value="ECO:0007669"/>
    <property type="project" value="InterPro"/>
</dbReference>
<dbReference type="Pfam" id="PF25967">
    <property type="entry name" value="RND-MFP_C"/>
    <property type="match status" value="1"/>
</dbReference>
<evidence type="ECO:0000259" key="7">
    <source>
        <dbReference type="Pfam" id="PF25876"/>
    </source>
</evidence>
<organism evidence="11 12">
    <name type="scientific">Pseudomonas panipatensis</name>
    <dbReference type="NCBI Taxonomy" id="428992"/>
    <lineage>
        <taxon>Bacteria</taxon>
        <taxon>Pseudomonadati</taxon>
        <taxon>Pseudomonadota</taxon>
        <taxon>Gammaproteobacteria</taxon>
        <taxon>Pseudomonadales</taxon>
        <taxon>Pseudomonadaceae</taxon>
        <taxon>Pseudomonas</taxon>
    </lineage>
</organism>
<feature type="signal peptide" evidence="6">
    <location>
        <begin position="1"/>
        <end position="27"/>
    </location>
</feature>
<feature type="domain" description="Multidrug resistance protein MdtA-like barrel-sandwich hybrid" evidence="8">
    <location>
        <begin position="61"/>
        <end position="202"/>
    </location>
</feature>
<dbReference type="Gene3D" id="2.40.420.20">
    <property type="match status" value="1"/>
</dbReference>
<keyword evidence="6" id="KW-0732">Signal</keyword>
<evidence type="ECO:0000256" key="5">
    <source>
        <dbReference type="SAM" id="MobiDB-lite"/>
    </source>
</evidence>
<dbReference type="FunFam" id="2.40.420.20:FF:000001">
    <property type="entry name" value="Efflux RND transporter periplasmic adaptor subunit"/>
    <property type="match status" value="1"/>
</dbReference>
<evidence type="ECO:0000256" key="3">
    <source>
        <dbReference type="ARBA" id="ARBA00023054"/>
    </source>
</evidence>